<dbReference type="Pfam" id="PF00856">
    <property type="entry name" value="SET"/>
    <property type="match status" value="1"/>
</dbReference>
<gene>
    <name evidence="6" type="ORF">ABOM_001219</name>
</gene>
<dbReference type="GeneID" id="34444609"/>
<dbReference type="PROSITE" id="PS50280">
    <property type="entry name" value="SET"/>
    <property type="match status" value="1"/>
</dbReference>
<dbReference type="Pfam" id="PF09273">
    <property type="entry name" value="Rubis-subs-bind"/>
    <property type="match status" value="1"/>
</dbReference>
<evidence type="ECO:0000256" key="1">
    <source>
        <dbReference type="ARBA" id="ARBA00022603"/>
    </source>
</evidence>
<protein>
    <submittedName>
        <fullName evidence="6">SET domain protein</fullName>
    </submittedName>
</protein>
<keyword evidence="7" id="KW-1185">Reference proteome</keyword>
<dbReference type="SUPFAM" id="SSF82199">
    <property type="entry name" value="SET domain"/>
    <property type="match status" value="1"/>
</dbReference>
<dbReference type="InterPro" id="IPR001214">
    <property type="entry name" value="SET_dom"/>
</dbReference>
<accession>A0A1F8AET7</accession>
<dbReference type="Proteomes" id="UP000179179">
    <property type="component" value="Unassembled WGS sequence"/>
</dbReference>
<evidence type="ECO:0000259" key="5">
    <source>
        <dbReference type="PROSITE" id="PS50280"/>
    </source>
</evidence>
<dbReference type="InterPro" id="IPR015353">
    <property type="entry name" value="Rubisco_LSMT_subst-bd"/>
</dbReference>
<evidence type="ECO:0000313" key="6">
    <source>
        <dbReference type="EMBL" id="OGM50240.1"/>
    </source>
</evidence>
<dbReference type="EMBL" id="LYCR01000004">
    <property type="protein sequence ID" value="OGM50240.1"/>
    <property type="molecule type" value="Genomic_DNA"/>
</dbReference>
<dbReference type="RefSeq" id="XP_022393957.1">
    <property type="nucleotide sequence ID" value="XM_022528349.1"/>
</dbReference>
<evidence type="ECO:0000256" key="2">
    <source>
        <dbReference type="ARBA" id="ARBA00022679"/>
    </source>
</evidence>
<dbReference type="FunFam" id="3.90.1410.10:FF:000007">
    <property type="entry name" value="Ribosomal lysine N-methyltransferase 4"/>
    <property type="match status" value="1"/>
</dbReference>
<keyword evidence="2" id="KW-0808">Transferase</keyword>
<dbReference type="GO" id="GO:0016279">
    <property type="term" value="F:protein-lysine N-methyltransferase activity"/>
    <property type="evidence" value="ECO:0007669"/>
    <property type="project" value="TreeGrafter"/>
</dbReference>
<evidence type="ECO:0000313" key="7">
    <source>
        <dbReference type="Proteomes" id="UP000179179"/>
    </source>
</evidence>
<dbReference type="InterPro" id="IPR046341">
    <property type="entry name" value="SET_dom_sf"/>
</dbReference>
<organism evidence="6 7">
    <name type="scientific">Aspergillus bombycis</name>
    <dbReference type="NCBI Taxonomy" id="109264"/>
    <lineage>
        <taxon>Eukaryota</taxon>
        <taxon>Fungi</taxon>
        <taxon>Dikarya</taxon>
        <taxon>Ascomycota</taxon>
        <taxon>Pezizomycotina</taxon>
        <taxon>Eurotiomycetes</taxon>
        <taxon>Eurotiomycetidae</taxon>
        <taxon>Eurotiales</taxon>
        <taxon>Aspergillaceae</taxon>
        <taxon>Aspergillus</taxon>
    </lineage>
</organism>
<feature type="region of interest" description="Disordered" evidence="4">
    <location>
        <begin position="460"/>
        <end position="485"/>
    </location>
</feature>
<name>A0A1F8AET7_9EURO</name>
<dbReference type="GO" id="GO:0005634">
    <property type="term" value="C:nucleus"/>
    <property type="evidence" value="ECO:0007669"/>
    <property type="project" value="TreeGrafter"/>
</dbReference>
<evidence type="ECO:0000256" key="4">
    <source>
        <dbReference type="SAM" id="MobiDB-lite"/>
    </source>
</evidence>
<dbReference type="GO" id="GO:0032259">
    <property type="term" value="P:methylation"/>
    <property type="evidence" value="ECO:0007669"/>
    <property type="project" value="UniProtKB-KW"/>
</dbReference>
<dbReference type="PANTHER" id="PTHR13271:SF34">
    <property type="entry name" value="N-LYSINE METHYLTRANSFERASE SETD6"/>
    <property type="match status" value="1"/>
</dbReference>
<dbReference type="Gene3D" id="3.90.1420.10">
    <property type="entry name" value="Rubisco LSMT, substrate-binding domain"/>
    <property type="match status" value="1"/>
</dbReference>
<sequence>MSSTIHFLDPANFQSQSDEFLSWLSGKPGVKVNPKICLADLRSRAAGRGVVAQSDIAEGEELFTIPREHVLSTQNSNLKDLLPQDVEELGPWLSLMLVMIYEYLLGDKSAWSSYFKVLPRKFDTLMFWSPSELHELQGSAIVDRIGKEGAEESILEMIAPIVRANPSLFPPVDGLASYDGDAGTQALLNLAHMMGSLIMAYAFDIEKPEDEDNEGDDESGYMTDDEEQLSKGMVPLADLLNADADQNNMKARLFQEENGLVMKAIKPISVGAEIFNDYGEIPRADLLRRYGYVTDNYAPYDVVELSLELICQAAGLENADIENQPALQFLEDLEVLDDGYDIPRLLDDDLAGVLPDELILLTKTLCMSSDELKQQVSKNRPPKPSFGREEVTLLLKAVQSKQAQYTTSLAQDKELLAQLNQLEATTPLEDSARRQKMAIQVRIGEKEILQALSDMLIANSEGSTTSKRAANGDSDASRRTKAQRT</sequence>
<dbReference type="SUPFAM" id="SSF81822">
    <property type="entry name" value="RuBisCo LSMT C-terminal, substrate-binding domain"/>
    <property type="match status" value="1"/>
</dbReference>
<dbReference type="InterPro" id="IPR050600">
    <property type="entry name" value="SETD3_SETD6_MTase"/>
</dbReference>
<keyword evidence="1" id="KW-0489">Methyltransferase</keyword>
<dbReference type="OrthoDB" id="341421at2759"/>
<keyword evidence="3" id="KW-0949">S-adenosyl-L-methionine</keyword>
<dbReference type="STRING" id="109264.A0A1F8AET7"/>
<dbReference type="PANTHER" id="PTHR13271">
    <property type="entry name" value="UNCHARACTERIZED PUTATIVE METHYLTRANSFERASE"/>
    <property type="match status" value="1"/>
</dbReference>
<dbReference type="InterPro" id="IPR036464">
    <property type="entry name" value="Rubisco_LSMT_subst-bd_sf"/>
</dbReference>
<comment type="caution">
    <text evidence="6">The sequence shown here is derived from an EMBL/GenBank/DDBJ whole genome shotgun (WGS) entry which is preliminary data.</text>
</comment>
<evidence type="ECO:0000256" key="3">
    <source>
        <dbReference type="ARBA" id="ARBA00022691"/>
    </source>
</evidence>
<feature type="domain" description="SET" evidence="5">
    <location>
        <begin position="34"/>
        <end position="279"/>
    </location>
</feature>
<dbReference type="AlphaFoldDB" id="A0A1F8AET7"/>
<reference evidence="6 7" key="1">
    <citation type="journal article" date="2016" name="Genome Biol. Evol.">
        <title>Draft genome sequence of an aflatoxigenic Aspergillus species, A. bombycis.</title>
        <authorList>
            <person name="Moore G.G."/>
            <person name="Mack B.M."/>
            <person name="Beltz S.B."/>
            <person name="Gilbert M.K."/>
        </authorList>
    </citation>
    <scope>NUCLEOTIDE SEQUENCE [LARGE SCALE GENOMIC DNA]</scope>
    <source>
        <strain evidence="7">NRRL 26010</strain>
    </source>
</reference>
<proteinExistence type="predicted"/>
<dbReference type="Gene3D" id="3.90.1410.10">
    <property type="entry name" value="set domain protein methyltransferase, domain 1"/>
    <property type="match status" value="1"/>
</dbReference>